<proteinExistence type="inferred from homology"/>
<evidence type="ECO:0000256" key="1">
    <source>
        <dbReference type="ARBA" id="ARBA00005156"/>
    </source>
</evidence>
<protein>
    <recommendedName>
        <fullName evidence="4">Diphthine--ammonia ligase</fullName>
        <ecNumber evidence="3">6.3.1.14</ecNumber>
    </recommendedName>
    <alternativeName>
        <fullName evidence="6">ATP-binding domain-containing protein 4</fullName>
    </alternativeName>
    <alternativeName>
        <fullName evidence="5">Diphthamide synthase</fullName>
    </alternativeName>
    <alternativeName>
        <fullName evidence="7">Diphthamide synthetase</fullName>
    </alternativeName>
    <alternativeName>
        <fullName evidence="8">Protein DPH6 homolog</fullName>
    </alternativeName>
</protein>
<comment type="similarity">
    <text evidence="2">Belongs to the Diphthine--ammonia ligase family.</text>
</comment>
<dbReference type="AlphaFoldDB" id="A0A060YI95"/>
<comment type="pathway">
    <text evidence="1">Protein modification; peptidyl-diphthamide biosynthesis.</text>
</comment>
<evidence type="ECO:0000256" key="7">
    <source>
        <dbReference type="ARBA" id="ARBA00031552"/>
    </source>
</evidence>
<dbReference type="PANTHER" id="PTHR12196:SF2">
    <property type="entry name" value="DIPHTHINE--AMMONIA LIGASE"/>
    <property type="match status" value="1"/>
</dbReference>
<comment type="catalytic activity">
    <reaction evidence="9">
        <text>diphthine-[translation elongation factor 2] + NH4(+) + ATP = diphthamide-[translation elongation factor 2] + AMP + diphosphate + H(+)</text>
        <dbReference type="Rhea" id="RHEA:19753"/>
        <dbReference type="Rhea" id="RHEA-COMP:10172"/>
        <dbReference type="Rhea" id="RHEA-COMP:10174"/>
        <dbReference type="ChEBI" id="CHEBI:15378"/>
        <dbReference type="ChEBI" id="CHEBI:16692"/>
        <dbReference type="ChEBI" id="CHEBI:28938"/>
        <dbReference type="ChEBI" id="CHEBI:30616"/>
        <dbReference type="ChEBI" id="CHEBI:33019"/>
        <dbReference type="ChEBI" id="CHEBI:82696"/>
        <dbReference type="ChEBI" id="CHEBI:456215"/>
        <dbReference type="EC" id="6.3.1.14"/>
    </reaction>
</comment>
<dbReference type="EMBL" id="FR911820">
    <property type="protein sequence ID" value="CDQ91451.1"/>
    <property type="molecule type" value="Genomic_DNA"/>
</dbReference>
<dbReference type="CDD" id="cd01994">
    <property type="entry name" value="AANH_PF0828-like"/>
    <property type="match status" value="1"/>
</dbReference>
<name>A0A060YI95_ONCMY</name>
<evidence type="ECO:0000256" key="9">
    <source>
        <dbReference type="ARBA" id="ARBA00048108"/>
    </source>
</evidence>
<evidence type="ECO:0000313" key="12">
    <source>
        <dbReference type="Proteomes" id="UP000193380"/>
    </source>
</evidence>
<evidence type="ECO:0000256" key="8">
    <source>
        <dbReference type="ARBA" id="ARBA00032849"/>
    </source>
</evidence>
<accession>A0A060YI95</accession>
<evidence type="ECO:0000256" key="3">
    <source>
        <dbReference type="ARBA" id="ARBA00012089"/>
    </source>
</evidence>
<dbReference type="EC" id="6.3.1.14" evidence="3"/>
<evidence type="ECO:0000256" key="6">
    <source>
        <dbReference type="ARBA" id="ARBA00031202"/>
    </source>
</evidence>
<dbReference type="GO" id="GO:0017183">
    <property type="term" value="P:protein histidyl modification to diphthamide"/>
    <property type="evidence" value="ECO:0007669"/>
    <property type="project" value="UniProtKB-UniPathway"/>
</dbReference>
<evidence type="ECO:0000256" key="5">
    <source>
        <dbReference type="ARBA" id="ARBA00029814"/>
    </source>
</evidence>
<evidence type="ECO:0000256" key="2">
    <source>
        <dbReference type="ARBA" id="ARBA00008496"/>
    </source>
</evidence>
<dbReference type="UniPathway" id="UPA00559"/>
<dbReference type="PANTHER" id="PTHR12196">
    <property type="entry name" value="DOMAIN OF UNKNOWN FUNCTION 71 DUF71 -CONTAINING PROTEIN"/>
    <property type="match status" value="1"/>
</dbReference>
<dbReference type="InterPro" id="IPR030662">
    <property type="entry name" value="DPH6/MJ0570"/>
</dbReference>
<evidence type="ECO:0000313" key="11">
    <source>
        <dbReference type="EMBL" id="CDQ91451.1"/>
    </source>
</evidence>
<dbReference type="InterPro" id="IPR002761">
    <property type="entry name" value="Diphthami_syn_dom"/>
</dbReference>
<sequence>MKVVALISGGKDSCYNMMQCVAAGHQIVALANLRPANKDELDSYMYQTVGHQAIDLYAEAMDLPLYRRTIQGSSLNTGRDYSQTEGDEVEDLYHLLNMVQVNLNMAEGVSGDLGTDKRSCIVSMRKQQISWLKRL</sequence>
<dbReference type="Gene3D" id="3.40.50.620">
    <property type="entry name" value="HUPs"/>
    <property type="match status" value="1"/>
</dbReference>
<organism evidence="11 12">
    <name type="scientific">Oncorhynchus mykiss</name>
    <name type="common">Rainbow trout</name>
    <name type="synonym">Salmo gairdneri</name>
    <dbReference type="NCBI Taxonomy" id="8022"/>
    <lineage>
        <taxon>Eukaryota</taxon>
        <taxon>Metazoa</taxon>
        <taxon>Chordata</taxon>
        <taxon>Craniata</taxon>
        <taxon>Vertebrata</taxon>
        <taxon>Euteleostomi</taxon>
        <taxon>Actinopterygii</taxon>
        <taxon>Neopterygii</taxon>
        <taxon>Teleostei</taxon>
        <taxon>Protacanthopterygii</taxon>
        <taxon>Salmoniformes</taxon>
        <taxon>Salmonidae</taxon>
        <taxon>Salmoninae</taxon>
        <taxon>Oncorhynchus</taxon>
    </lineage>
</organism>
<feature type="domain" description="Diphthamide synthase" evidence="10">
    <location>
        <begin position="1"/>
        <end position="82"/>
    </location>
</feature>
<reference evidence="11" key="1">
    <citation type="journal article" date="2014" name="Nat. Commun.">
        <title>The rainbow trout genome provides novel insights into evolution after whole-genome duplication in vertebrates.</title>
        <authorList>
            <person name="Berthelot C."/>
            <person name="Brunet F."/>
            <person name="Chalopin D."/>
            <person name="Juanchich A."/>
            <person name="Bernard M."/>
            <person name="Noel B."/>
            <person name="Bento P."/>
            <person name="Da Silva C."/>
            <person name="Labadie K."/>
            <person name="Alberti A."/>
            <person name="Aury J.M."/>
            <person name="Louis A."/>
            <person name="Dehais P."/>
            <person name="Bardou P."/>
            <person name="Montfort J."/>
            <person name="Klopp C."/>
            <person name="Cabau C."/>
            <person name="Gaspin C."/>
            <person name="Thorgaard G.H."/>
            <person name="Boussaha M."/>
            <person name="Quillet E."/>
            <person name="Guyomard R."/>
            <person name="Galiana D."/>
            <person name="Bobe J."/>
            <person name="Volff J.N."/>
            <person name="Genet C."/>
            <person name="Wincker P."/>
            <person name="Jaillon O."/>
            <person name="Roest Crollius H."/>
            <person name="Guiguen Y."/>
        </authorList>
    </citation>
    <scope>NUCLEOTIDE SEQUENCE [LARGE SCALE GENOMIC DNA]</scope>
</reference>
<evidence type="ECO:0000256" key="4">
    <source>
        <dbReference type="ARBA" id="ARBA00018426"/>
    </source>
</evidence>
<dbReference type="InterPro" id="IPR014729">
    <property type="entry name" value="Rossmann-like_a/b/a_fold"/>
</dbReference>
<reference evidence="11" key="2">
    <citation type="submission" date="2014-03" db="EMBL/GenBank/DDBJ databases">
        <authorList>
            <person name="Genoscope - CEA"/>
        </authorList>
    </citation>
    <scope>NUCLEOTIDE SEQUENCE</scope>
</reference>
<dbReference type="SUPFAM" id="SSF52402">
    <property type="entry name" value="Adenine nucleotide alpha hydrolases-like"/>
    <property type="match status" value="1"/>
</dbReference>
<dbReference type="PaxDb" id="8022-A0A060YI95"/>
<dbReference type="STRING" id="8022.A0A060YI95"/>
<gene>
    <name evidence="11" type="ORF">GSONMT00007716001</name>
</gene>
<dbReference type="GO" id="GO:0017178">
    <property type="term" value="F:diphthine-ammonia ligase activity"/>
    <property type="evidence" value="ECO:0007669"/>
    <property type="project" value="UniProtKB-EC"/>
</dbReference>
<dbReference type="Pfam" id="PF01902">
    <property type="entry name" value="Diphthami_syn_2"/>
    <property type="match status" value="1"/>
</dbReference>
<evidence type="ECO:0000259" key="10">
    <source>
        <dbReference type="Pfam" id="PF01902"/>
    </source>
</evidence>
<dbReference type="Proteomes" id="UP000193380">
    <property type="component" value="Unassembled WGS sequence"/>
</dbReference>